<feature type="compositionally biased region" description="Polar residues" evidence="13">
    <location>
        <begin position="848"/>
        <end position="875"/>
    </location>
</feature>
<dbReference type="PROSITE" id="PS50268">
    <property type="entry name" value="CADHERIN_2"/>
    <property type="match status" value="7"/>
</dbReference>
<dbReference type="InterPro" id="IPR013164">
    <property type="entry name" value="Cadherin_N"/>
</dbReference>
<sequence>MEKILIIGFMFLPTLQSLVYYIDEESGSNKFLGNIATDTNLEKLVNNSDDFKTIQYSFLTQGHPHSSKFKINETTSEIRTKENLDRETICEYSPSCVLSLQVSAKSTYGIFFETFDISVHLNDINDNTPYFPSSSVNLSVSEASLVGTKFTISSAIDKDSTNFSVIDYQISPLGSPFNVEFSKNLDGQTTTVWLKVIRTLDREVKDSYKIQILAKDGGNPAKIGTLDVNLVVDDVNDESPKFSKSLYNVTLAEDVVINSTIVTVSATDSDSGKNGEVSYRFSASQNQDILSTFSINTKTGDIKLIKKLQYEPSESYKMIVEAVDNGDQPSVSQVFVHVNILDSGNNPPTININLLSDSDMAEVSEFANMGAVVAHVKVDDGDTGRNGIVTCQIQNNFFQLQRMEVKEYKVIVHQPLDREAKPEHLVSVFCSDVGSPPLNSSKNFVVQVIDENDQPPVFMKTTYTASIAENNNFNDVILHVSASDRDIGVNADVTYRLHADSGQDFTIDSATGLIRANNTFDREKIDQYKFRVLAVDKGKQPLSSTCTVIVNIDDVNDNDPKFDKDVYHARVLENLKDFNVTSLHATDQDTDVNGIITYSLAKSSEGVPFQVMPYGTIKTTKLLNREDQDRYAFMVVAFDHGNPPRTSTVNVIVDVDDQNDYHPIIMYPNTTNDTVLVSYQSPVNSVVTKIKAFDPDLGPNSDLLFSIKSRNDSDIFNIISTTGEVVVVQRMTILNMNLKYFLEIAVSDKGLPTSLTSTRKLHIVVSLRNITSASPMAQEQQDYSIAIAITVVVVTIVLAATIIITIFVIRRLDKQKRMYQETVVPDQNKNLFSSSSDKGSLYSLPGDRSSSQHTEYNPSHDANSVASQNTYQRPQSVADISHDESRDKIGGYSRAISPNSDVRQSELTRLASIRLHQQFAQSHDKPWTNQHSEHPVRRPGDNHSDTSGETIPSDSGRGSLDDDHHNMSKSHQSEDFRKYLLHPTGQQGRRGTPPHKQNISNPSHIPYTVNKLGPSTQHKQTNISSPRDPPNHPFYENINPHHQNRHIPYTGRDHISYGHFQKGLHQRPYLDETMDSVNTGYDDDDNTTTSGSYTIDADDFPTEVKFDKIQDVIV</sequence>
<dbReference type="FunFam" id="2.60.40.60:FF:000005">
    <property type="entry name" value="Protocadherin 9"/>
    <property type="match status" value="1"/>
</dbReference>
<feature type="compositionally biased region" description="Polar residues" evidence="13">
    <location>
        <begin position="1013"/>
        <end position="1025"/>
    </location>
</feature>
<feature type="compositionally biased region" description="Basic and acidic residues" evidence="13">
    <location>
        <begin position="880"/>
        <end position="889"/>
    </location>
</feature>
<feature type="domain" description="Cadherin" evidence="16">
    <location>
        <begin position="355"/>
        <end position="458"/>
    </location>
</feature>
<keyword evidence="2" id="KW-1003">Cell membrane</keyword>
<keyword evidence="7" id="KW-0130">Cell adhesion</keyword>
<keyword evidence="8 14" id="KW-1133">Transmembrane helix</keyword>
<feature type="compositionally biased region" description="Basic and acidic residues" evidence="13">
    <location>
        <begin position="959"/>
        <end position="978"/>
    </location>
</feature>
<dbReference type="FunFam" id="2.60.40.60:FF:000020">
    <property type="entry name" value="Dachsous cadherin-related 1b"/>
    <property type="match status" value="1"/>
</dbReference>
<reference evidence="17" key="1">
    <citation type="submission" date="2021-03" db="EMBL/GenBank/DDBJ databases">
        <authorList>
            <person name="Bekaert M."/>
        </authorList>
    </citation>
    <scope>NUCLEOTIDE SEQUENCE</scope>
</reference>
<evidence type="ECO:0000256" key="2">
    <source>
        <dbReference type="ARBA" id="ARBA00022475"/>
    </source>
</evidence>
<dbReference type="GO" id="GO:0005886">
    <property type="term" value="C:plasma membrane"/>
    <property type="evidence" value="ECO:0007669"/>
    <property type="project" value="UniProtKB-SubCell"/>
</dbReference>
<comment type="caution">
    <text evidence="17">The sequence shown here is derived from an EMBL/GenBank/DDBJ whole genome shotgun (WGS) entry which is preliminary data.</text>
</comment>
<evidence type="ECO:0000256" key="11">
    <source>
        <dbReference type="ARBA" id="ARBA00072296"/>
    </source>
</evidence>
<dbReference type="FunFam" id="2.60.40.60:FF:000002">
    <property type="entry name" value="Protocadherin alpha 2"/>
    <property type="match status" value="1"/>
</dbReference>
<dbReference type="AlphaFoldDB" id="A0A8S3QL29"/>
<dbReference type="Gene3D" id="2.60.40.60">
    <property type="entry name" value="Cadherins"/>
    <property type="match status" value="7"/>
</dbReference>
<evidence type="ECO:0000256" key="5">
    <source>
        <dbReference type="ARBA" id="ARBA00022737"/>
    </source>
</evidence>
<dbReference type="OrthoDB" id="6252479at2759"/>
<keyword evidence="6 12" id="KW-0106">Calcium</keyword>
<dbReference type="PROSITE" id="PS00232">
    <property type="entry name" value="CADHERIN_1"/>
    <property type="match status" value="1"/>
</dbReference>
<keyword evidence="10" id="KW-0325">Glycoprotein</keyword>
<feature type="domain" description="Cadherin" evidence="16">
    <location>
        <begin position="669"/>
        <end position="777"/>
    </location>
</feature>
<feature type="domain" description="Cadherin" evidence="16">
    <location>
        <begin position="243"/>
        <end position="350"/>
    </location>
</feature>
<evidence type="ECO:0000256" key="9">
    <source>
        <dbReference type="ARBA" id="ARBA00023136"/>
    </source>
</evidence>
<dbReference type="PRINTS" id="PR00205">
    <property type="entry name" value="CADHERIN"/>
</dbReference>
<feature type="domain" description="Cadherin" evidence="16">
    <location>
        <begin position="36"/>
        <end position="131"/>
    </location>
</feature>
<evidence type="ECO:0000256" key="14">
    <source>
        <dbReference type="SAM" id="Phobius"/>
    </source>
</evidence>
<feature type="compositionally biased region" description="Basic and acidic residues" evidence="13">
    <location>
        <begin position="922"/>
        <end position="946"/>
    </location>
</feature>
<evidence type="ECO:0000256" key="12">
    <source>
        <dbReference type="PROSITE-ProRule" id="PRU00043"/>
    </source>
</evidence>
<evidence type="ECO:0000259" key="16">
    <source>
        <dbReference type="PROSITE" id="PS50268"/>
    </source>
</evidence>
<keyword evidence="4 15" id="KW-0732">Signal</keyword>
<feature type="region of interest" description="Disordered" evidence="13">
    <location>
        <begin position="919"/>
        <end position="1045"/>
    </location>
</feature>
<keyword evidence="3 14" id="KW-0812">Transmembrane</keyword>
<feature type="transmembrane region" description="Helical" evidence="14">
    <location>
        <begin position="783"/>
        <end position="809"/>
    </location>
</feature>
<feature type="compositionally biased region" description="Low complexity" evidence="13">
    <location>
        <begin position="831"/>
        <end position="844"/>
    </location>
</feature>
<feature type="chain" id="PRO_5035819955" description="Protocadherin-20" evidence="15">
    <location>
        <begin position="18"/>
        <end position="1114"/>
    </location>
</feature>
<evidence type="ECO:0000256" key="3">
    <source>
        <dbReference type="ARBA" id="ARBA00022692"/>
    </source>
</evidence>
<dbReference type="GO" id="GO:0005509">
    <property type="term" value="F:calcium ion binding"/>
    <property type="evidence" value="ECO:0007669"/>
    <property type="project" value="UniProtKB-UniRule"/>
</dbReference>
<dbReference type="Pfam" id="PF00028">
    <property type="entry name" value="Cadherin"/>
    <property type="match status" value="6"/>
</dbReference>
<dbReference type="FunFam" id="2.60.40.60:FF:000007">
    <property type="entry name" value="Protocadherin alpha 2"/>
    <property type="match status" value="1"/>
</dbReference>
<feature type="region of interest" description="Disordered" evidence="13">
    <location>
        <begin position="829"/>
        <end position="903"/>
    </location>
</feature>
<comment type="subcellular location">
    <subcellularLocation>
        <location evidence="1">Cell membrane</location>
        <topology evidence="1">Single-pass type I membrane protein</topology>
    </subcellularLocation>
</comment>
<feature type="compositionally biased region" description="Polar residues" evidence="13">
    <location>
        <begin position="984"/>
        <end position="1003"/>
    </location>
</feature>
<evidence type="ECO:0000256" key="6">
    <source>
        <dbReference type="ARBA" id="ARBA00022837"/>
    </source>
</evidence>
<feature type="domain" description="Cadherin" evidence="16">
    <location>
        <begin position="132"/>
        <end position="242"/>
    </location>
</feature>
<dbReference type="SUPFAM" id="SSF49313">
    <property type="entry name" value="Cadherin-like"/>
    <property type="match status" value="7"/>
</dbReference>
<evidence type="ECO:0000256" key="7">
    <source>
        <dbReference type="ARBA" id="ARBA00022889"/>
    </source>
</evidence>
<dbReference type="InterPro" id="IPR020894">
    <property type="entry name" value="Cadherin_CS"/>
</dbReference>
<dbReference type="InterPro" id="IPR050174">
    <property type="entry name" value="Protocadherin/Cadherin-CA"/>
</dbReference>
<dbReference type="EMBL" id="CAJPWZ010000537">
    <property type="protein sequence ID" value="CAG2195922.1"/>
    <property type="molecule type" value="Genomic_DNA"/>
</dbReference>
<evidence type="ECO:0000256" key="15">
    <source>
        <dbReference type="SAM" id="SignalP"/>
    </source>
</evidence>
<accession>A0A8S3QL29</accession>
<feature type="signal peptide" evidence="15">
    <location>
        <begin position="1"/>
        <end position="17"/>
    </location>
</feature>
<proteinExistence type="predicted"/>
<feature type="domain" description="Cadherin" evidence="16">
    <location>
        <begin position="459"/>
        <end position="562"/>
    </location>
</feature>
<dbReference type="InterPro" id="IPR015919">
    <property type="entry name" value="Cadherin-like_sf"/>
</dbReference>
<gene>
    <name evidence="17" type="ORF">MEDL_10830</name>
</gene>
<dbReference type="FunFam" id="2.60.40.60:FF:000134">
    <property type="entry name" value="protocadherin Fat 4"/>
    <property type="match status" value="1"/>
</dbReference>
<keyword evidence="5" id="KW-0677">Repeat</keyword>
<keyword evidence="18" id="KW-1185">Reference proteome</keyword>
<feature type="domain" description="Cadherin" evidence="16">
    <location>
        <begin position="563"/>
        <end position="665"/>
    </location>
</feature>
<evidence type="ECO:0000256" key="10">
    <source>
        <dbReference type="ARBA" id="ARBA00023180"/>
    </source>
</evidence>
<dbReference type="SMART" id="SM00112">
    <property type="entry name" value="CA"/>
    <property type="match status" value="7"/>
</dbReference>
<evidence type="ECO:0000256" key="4">
    <source>
        <dbReference type="ARBA" id="ARBA00022729"/>
    </source>
</evidence>
<dbReference type="InterPro" id="IPR002126">
    <property type="entry name" value="Cadherin-like_dom"/>
</dbReference>
<keyword evidence="9 14" id="KW-0472">Membrane</keyword>
<evidence type="ECO:0000313" key="18">
    <source>
        <dbReference type="Proteomes" id="UP000683360"/>
    </source>
</evidence>
<protein>
    <recommendedName>
        <fullName evidence="11">Protocadherin-20</fullName>
    </recommendedName>
</protein>
<evidence type="ECO:0000256" key="13">
    <source>
        <dbReference type="SAM" id="MobiDB-lite"/>
    </source>
</evidence>
<evidence type="ECO:0000256" key="1">
    <source>
        <dbReference type="ARBA" id="ARBA00004251"/>
    </source>
</evidence>
<dbReference type="Proteomes" id="UP000683360">
    <property type="component" value="Unassembled WGS sequence"/>
</dbReference>
<dbReference type="GO" id="GO:0007156">
    <property type="term" value="P:homophilic cell adhesion via plasma membrane adhesion molecules"/>
    <property type="evidence" value="ECO:0007669"/>
    <property type="project" value="InterPro"/>
</dbReference>
<evidence type="ECO:0000256" key="8">
    <source>
        <dbReference type="ARBA" id="ARBA00022989"/>
    </source>
</evidence>
<dbReference type="PANTHER" id="PTHR24028">
    <property type="entry name" value="CADHERIN-87A"/>
    <property type="match status" value="1"/>
</dbReference>
<dbReference type="CDD" id="cd11304">
    <property type="entry name" value="Cadherin_repeat"/>
    <property type="match status" value="7"/>
</dbReference>
<name>A0A8S3QL29_MYTED</name>
<dbReference type="Pfam" id="PF08266">
    <property type="entry name" value="Cadherin_2"/>
    <property type="match status" value="1"/>
</dbReference>
<organism evidence="17 18">
    <name type="scientific">Mytilus edulis</name>
    <name type="common">Blue mussel</name>
    <dbReference type="NCBI Taxonomy" id="6550"/>
    <lineage>
        <taxon>Eukaryota</taxon>
        <taxon>Metazoa</taxon>
        <taxon>Spiralia</taxon>
        <taxon>Lophotrochozoa</taxon>
        <taxon>Mollusca</taxon>
        <taxon>Bivalvia</taxon>
        <taxon>Autobranchia</taxon>
        <taxon>Pteriomorphia</taxon>
        <taxon>Mytilida</taxon>
        <taxon>Mytiloidea</taxon>
        <taxon>Mytilidae</taxon>
        <taxon>Mytilinae</taxon>
        <taxon>Mytilus</taxon>
    </lineage>
</organism>
<evidence type="ECO:0000313" key="17">
    <source>
        <dbReference type="EMBL" id="CAG2195922.1"/>
    </source>
</evidence>
<dbReference type="PANTHER" id="PTHR24028:SF146">
    <property type="entry name" value="CADHERIN 96CB, ISOFORM D-RELATED"/>
    <property type="match status" value="1"/>
</dbReference>